<comment type="caution">
    <text evidence="6">The sequence shown here is derived from an EMBL/GenBank/DDBJ whole genome shotgun (WGS) entry which is preliminary data.</text>
</comment>
<dbReference type="Gene3D" id="1.20.1330.10">
    <property type="entry name" value="f41 fragment of flagellin, N-terminal domain"/>
    <property type="match status" value="2"/>
</dbReference>
<dbReference type="PANTHER" id="PTHR42792">
    <property type="entry name" value="FLAGELLIN"/>
    <property type="match status" value="1"/>
</dbReference>
<dbReference type="Gene3D" id="3.30.70.2120">
    <property type="match status" value="1"/>
</dbReference>
<evidence type="ECO:0000259" key="4">
    <source>
        <dbReference type="Pfam" id="PF00669"/>
    </source>
</evidence>
<evidence type="ECO:0000256" key="3">
    <source>
        <dbReference type="RuleBase" id="RU362073"/>
    </source>
</evidence>
<sequence length="494" mass="48573">MSAVGSIMTNTGALQALNSISATSANTNNLQTQLSSGLSISSPSNNPAGYITAQGFTSQLNGITQAISNANQGVSLLQTAQGAISQQIGITQQLNSIAVQAANGTQTSSESQSLQNLVGQLTGQVSTIANQTQFNNISLLNGTFSGVQFQVGANEGQTQSLSISKMTASAIGMNASVASAAVFKSGTASSGSGQMTVGTTTPATVGAYTAGTAKIIGNNGGSASIVSTTGESAASIATAVNNVSGTTGVQAQATNSVVLTASFVAGKSLNFSIQAGSGLTGTIGTAQNIAASSANALVSQINGGTSTSGISASLNKSGNVVLSQSAGQNMILNYSGAAASGSLKSVGGTVATFSSTNKNAVIQGQTQLQSSGAFSVTNGTAIGVKSSSTLDALSAINVSTTSGANQAINVVKYALAALNNQGGQLGATQQAMTANINNLNTTSQNVTTALGVVQDANIPAVSNQLTQAQIQAQAGVAALKSSTQLQQSYLSLLP</sequence>
<keyword evidence="6" id="KW-0969">Cilium</keyword>
<dbReference type="Pfam" id="PF00669">
    <property type="entry name" value="Flagellin_N"/>
    <property type="match status" value="1"/>
</dbReference>
<dbReference type="InterPro" id="IPR001492">
    <property type="entry name" value="Flagellin"/>
</dbReference>
<evidence type="ECO:0000313" key="6">
    <source>
        <dbReference type="EMBL" id="GLR67505.1"/>
    </source>
</evidence>
<organism evidence="6 7">
    <name type="scientific">Acidocella aquatica</name>
    <dbReference type="NCBI Taxonomy" id="1922313"/>
    <lineage>
        <taxon>Bacteria</taxon>
        <taxon>Pseudomonadati</taxon>
        <taxon>Pseudomonadota</taxon>
        <taxon>Alphaproteobacteria</taxon>
        <taxon>Acetobacterales</taxon>
        <taxon>Acidocellaceae</taxon>
        <taxon>Acidocella</taxon>
    </lineage>
</organism>
<dbReference type="SUPFAM" id="SSF64518">
    <property type="entry name" value="Phase 1 flagellin"/>
    <property type="match status" value="1"/>
</dbReference>
<keyword evidence="7" id="KW-1185">Reference proteome</keyword>
<keyword evidence="6" id="KW-0966">Cell projection</keyword>
<reference evidence="7" key="1">
    <citation type="journal article" date="2019" name="Int. J. Syst. Evol. Microbiol.">
        <title>The Global Catalogue of Microorganisms (GCM) 10K type strain sequencing project: providing services to taxonomists for standard genome sequencing and annotation.</title>
        <authorList>
            <consortium name="The Broad Institute Genomics Platform"/>
            <consortium name="The Broad Institute Genome Sequencing Center for Infectious Disease"/>
            <person name="Wu L."/>
            <person name="Ma J."/>
        </authorList>
    </citation>
    <scope>NUCLEOTIDE SEQUENCE [LARGE SCALE GENOMIC DNA]</scope>
    <source>
        <strain evidence="7">NBRC 112502</strain>
    </source>
</reference>
<comment type="similarity">
    <text evidence="1 3">Belongs to the bacterial flagellin family.</text>
</comment>
<dbReference type="PANTHER" id="PTHR42792:SF2">
    <property type="entry name" value="FLAGELLIN"/>
    <property type="match status" value="1"/>
</dbReference>
<dbReference type="Proteomes" id="UP001156641">
    <property type="component" value="Unassembled WGS sequence"/>
</dbReference>
<dbReference type="RefSeq" id="WP_284258241.1">
    <property type="nucleotide sequence ID" value="NZ_BSOS01000067.1"/>
</dbReference>
<evidence type="ECO:0000313" key="7">
    <source>
        <dbReference type="Proteomes" id="UP001156641"/>
    </source>
</evidence>
<dbReference type="Gene3D" id="6.10.10.10">
    <property type="entry name" value="Flagellar export chaperone, C-terminal domain"/>
    <property type="match status" value="1"/>
</dbReference>
<feature type="domain" description="Flagellin C-terminal" evidence="5">
    <location>
        <begin position="409"/>
        <end position="493"/>
    </location>
</feature>
<protein>
    <recommendedName>
        <fullName evidence="3">Flagellin</fullName>
    </recommendedName>
</protein>
<dbReference type="InterPro" id="IPR046358">
    <property type="entry name" value="Flagellin_C"/>
</dbReference>
<evidence type="ECO:0000256" key="1">
    <source>
        <dbReference type="ARBA" id="ARBA00005709"/>
    </source>
</evidence>
<keyword evidence="6" id="KW-0282">Flagellum</keyword>
<keyword evidence="3" id="KW-0964">Secreted</keyword>
<proteinExistence type="inferred from homology"/>
<dbReference type="InterPro" id="IPR042187">
    <property type="entry name" value="Flagellin_C_sub2"/>
</dbReference>
<dbReference type="Pfam" id="PF00700">
    <property type="entry name" value="Flagellin_C"/>
    <property type="match status" value="1"/>
</dbReference>
<comment type="subcellular location">
    <subcellularLocation>
        <location evidence="3">Secreted</location>
    </subcellularLocation>
    <subcellularLocation>
        <location evidence="3">Bacterial flagellum</location>
    </subcellularLocation>
</comment>
<comment type="function">
    <text evidence="3">Flagellin is the subunit protein which polymerizes to form the filaments of bacterial flagella.</text>
</comment>
<dbReference type="PRINTS" id="PR00207">
    <property type="entry name" value="FLAGELLIN"/>
</dbReference>
<name>A0ABQ6ABR0_9PROT</name>
<keyword evidence="2 3" id="KW-0975">Bacterial flagellum</keyword>
<evidence type="ECO:0000259" key="5">
    <source>
        <dbReference type="Pfam" id="PF00700"/>
    </source>
</evidence>
<gene>
    <name evidence="6" type="primary">fliC</name>
    <name evidence="6" type="ORF">GCM10010909_21860</name>
</gene>
<dbReference type="EMBL" id="BSOS01000067">
    <property type="protein sequence ID" value="GLR67505.1"/>
    <property type="molecule type" value="Genomic_DNA"/>
</dbReference>
<dbReference type="InterPro" id="IPR001029">
    <property type="entry name" value="Flagellin_N"/>
</dbReference>
<feature type="domain" description="Flagellin N-terminal" evidence="4">
    <location>
        <begin position="7"/>
        <end position="144"/>
    </location>
</feature>
<evidence type="ECO:0000256" key="2">
    <source>
        <dbReference type="ARBA" id="ARBA00023143"/>
    </source>
</evidence>
<accession>A0ABQ6ABR0</accession>